<evidence type="ECO:0000256" key="7">
    <source>
        <dbReference type="ARBA" id="ARBA00022723"/>
    </source>
</evidence>
<reference evidence="16 17" key="1">
    <citation type="journal article" date="2012" name="Science">
        <title>The Paleozoic origin of enzymatic lignin decomposition reconstructed from 31 fungal genomes.</title>
        <authorList>
            <person name="Floudas D."/>
            <person name="Binder M."/>
            <person name="Riley R."/>
            <person name="Barry K."/>
            <person name="Blanchette R.A."/>
            <person name="Henrissat B."/>
            <person name="Martinez A.T."/>
            <person name="Otillar R."/>
            <person name="Spatafora J.W."/>
            <person name="Yadav J.S."/>
            <person name="Aerts A."/>
            <person name="Benoit I."/>
            <person name="Boyd A."/>
            <person name="Carlson A."/>
            <person name="Copeland A."/>
            <person name="Coutinho P.M."/>
            <person name="de Vries R.P."/>
            <person name="Ferreira P."/>
            <person name="Findley K."/>
            <person name="Foster B."/>
            <person name="Gaskell J."/>
            <person name="Glotzer D."/>
            <person name="Gorecki P."/>
            <person name="Heitman J."/>
            <person name="Hesse C."/>
            <person name="Hori C."/>
            <person name="Igarashi K."/>
            <person name="Jurgens J.A."/>
            <person name="Kallen N."/>
            <person name="Kersten P."/>
            <person name="Kohler A."/>
            <person name="Kuees U."/>
            <person name="Kumar T.K.A."/>
            <person name="Kuo A."/>
            <person name="LaButti K."/>
            <person name="Larrondo L.F."/>
            <person name="Lindquist E."/>
            <person name="Ling A."/>
            <person name="Lombard V."/>
            <person name="Lucas S."/>
            <person name="Lundell T."/>
            <person name="Martin R."/>
            <person name="McLaughlin D.J."/>
            <person name="Morgenstern I."/>
            <person name="Morin E."/>
            <person name="Murat C."/>
            <person name="Nagy L.G."/>
            <person name="Nolan M."/>
            <person name="Ohm R.A."/>
            <person name="Patyshakuliyeva A."/>
            <person name="Rokas A."/>
            <person name="Ruiz-Duenas F.J."/>
            <person name="Sabat G."/>
            <person name="Salamov A."/>
            <person name="Samejima M."/>
            <person name="Schmutz J."/>
            <person name="Slot J.C."/>
            <person name="St John F."/>
            <person name="Stenlid J."/>
            <person name="Sun H."/>
            <person name="Sun S."/>
            <person name="Syed K."/>
            <person name="Tsang A."/>
            <person name="Wiebenga A."/>
            <person name="Young D."/>
            <person name="Pisabarro A."/>
            <person name="Eastwood D.C."/>
            <person name="Martin F."/>
            <person name="Cullen D."/>
            <person name="Grigoriev I.V."/>
            <person name="Hibbett D.S."/>
        </authorList>
    </citation>
    <scope>NUCLEOTIDE SEQUENCE</scope>
    <source>
        <strain evidence="17">FP-58527</strain>
    </source>
</reference>
<dbReference type="SUPFAM" id="SSF48264">
    <property type="entry name" value="Cytochrome P450"/>
    <property type="match status" value="1"/>
</dbReference>
<dbReference type="InterPro" id="IPR017972">
    <property type="entry name" value="Cyt_P450_CS"/>
</dbReference>
<feature type="transmembrane region" description="Helical" evidence="15">
    <location>
        <begin position="6"/>
        <end position="27"/>
    </location>
</feature>
<name>S8DRY1_FOMSC</name>
<dbReference type="PANTHER" id="PTHR46300:SF2">
    <property type="entry name" value="CYTOCHROME P450 MONOOXYGENASE ALNH-RELATED"/>
    <property type="match status" value="1"/>
</dbReference>
<evidence type="ECO:0008006" key="18">
    <source>
        <dbReference type="Google" id="ProtNLM"/>
    </source>
</evidence>
<dbReference type="eggNOG" id="KOG0156">
    <property type="taxonomic scope" value="Eukaryota"/>
</dbReference>
<evidence type="ECO:0000256" key="4">
    <source>
        <dbReference type="ARBA" id="ARBA00010617"/>
    </source>
</evidence>
<dbReference type="AlphaFoldDB" id="S8DRY1"/>
<keyword evidence="7 13" id="KW-0479">Metal-binding</keyword>
<sequence>MTLIHSVASLAGHYAVVAVCLYILYALHARTSQLKHLPPGPKRVPLFGNTLQLPQIDQHIKMQEWSHRYGDVVYAEFFGKPALILSSAKAAVELAGKRSAKYSDRPPFPYFNELLGWTGNIGFSPYNERWKRMRRWYQGAFIARSAVASYHPIQRREARKLLSHFAQDPGVSDFALKLKRYTVAIIFEVGYGHTVSSSEDDEFMRPVEDGIRMCLVGGSNGASLYDILPVLRYIPDWMPGMQFKRTAKIARKAVQDLEDIPYMLVKRSVETGSAKPSFMASMMKECASAGMSSEEDTRDIKGAAGTLYAAATDTSLTSLLTFVLAMTQHPEIFVKAQEEMFRVVGDARLPDFDDQASLPYLACIIREVYRYECSNLVLYKPANHTLPHQTTEEDVYRGYYIPKGTSVIPNYWAMFRDPDVYPEPDAFIPERFLELHEAPDRELRDPKKIVFGFGRRICPGRYFADDNIWLAAASIVATMNISKARDENGQEITPTLRVLSGTILRPAPFLCDIRPRSENAIQLIYRDLLEEMQGAQ</sequence>
<evidence type="ECO:0000256" key="6">
    <source>
        <dbReference type="ARBA" id="ARBA00022692"/>
    </source>
</evidence>
<protein>
    <recommendedName>
        <fullName evidence="18">Cytochrome P450</fullName>
    </recommendedName>
</protein>
<keyword evidence="17" id="KW-1185">Reference proteome</keyword>
<evidence type="ECO:0000256" key="8">
    <source>
        <dbReference type="ARBA" id="ARBA00022989"/>
    </source>
</evidence>
<evidence type="ECO:0000256" key="3">
    <source>
        <dbReference type="ARBA" id="ARBA00005179"/>
    </source>
</evidence>
<dbReference type="Gene3D" id="1.10.630.10">
    <property type="entry name" value="Cytochrome P450"/>
    <property type="match status" value="1"/>
</dbReference>
<proteinExistence type="inferred from homology"/>
<dbReference type="OrthoDB" id="2781403at2759"/>
<evidence type="ECO:0000256" key="15">
    <source>
        <dbReference type="SAM" id="Phobius"/>
    </source>
</evidence>
<evidence type="ECO:0000313" key="17">
    <source>
        <dbReference type="Proteomes" id="UP000015241"/>
    </source>
</evidence>
<keyword evidence="12 15" id="KW-0472">Membrane</keyword>
<evidence type="ECO:0000256" key="5">
    <source>
        <dbReference type="ARBA" id="ARBA00022617"/>
    </source>
</evidence>
<dbReference type="Pfam" id="PF00067">
    <property type="entry name" value="p450"/>
    <property type="match status" value="1"/>
</dbReference>
<organism evidence="16 17">
    <name type="scientific">Fomitopsis schrenkii</name>
    <name type="common">Brown rot fungus</name>
    <dbReference type="NCBI Taxonomy" id="2126942"/>
    <lineage>
        <taxon>Eukaryota</taxon>
        <taxon>Fungi</taxon>
        <taxon>Dikarya</taxon>
        <taxon>Basidiomycota</taxon>
        <taxon>Agaricomycotina</taxon>
        <taxon>Agaricomycetes</taxon>
        <taxon>Polyporales</taxon>
        <taxon>Fomitopsis</taxon>
    </lineage>
</organism>
<evidence type="ECO:0000256" key="12">
    <source>
        <dbReference type="ARBA" id="ARBA00023136"/>
    </source>
</evidence>
<keyword evidence="11 14" id="KW-0503">Monooxygenase</keyword>
<keyword evidence="10 13" id="KW-0408">Iron</keyword>
<keyword evidence="9 14" id="KW-0560">Oxidoreductase</keyword>
<dbReference type="GO" id="GO:0004497">
    <property type="term" value="F:monooxygenase activity"/>
    <property type="evidence" value="ECO:0007669"/>
    <property type="project" value="UniProtKB-KW"/>
</dbReference>
<dbReference type="STRING" id="743788.S8DRY1"/>
<evidence type="ECO:0000256" key="1">
    <source>
        <dbReference type="ARBA" id="ARBA00001971"/>
    </source>
</evidence>
<evidence type="ECO:0000256" key="10">
    <source>
        <dbReference type="ARBA" id="ARBA00023004"/>
    </source>
</evidence>
<accession>S8DRY1</accession>
<dbReference type="GO" id="GO:0020037">
    <property type="term" value="F:heme binding"/>
    <property type="evidence" value="ECO:0007669"/>
    <property type="project" value="InterPro"/>
</dbReference>
<comment type="subcellular location">
    <subcellularLocation>
        <location evidence="2">Membrane</location>
    </subcellularLocation>
</comment>
<gene>
    <name evidence="16" type="ORF">FOMPIDRAFT_48950</name>
</gene>
<dbReference type="PRINTS" id="PR00463">
    <property type="entry name" value="EP450I"/>
</dbReference>
<comment type="similarity">
    <text evidence="4 14">Belongs to the cytochrome P450 family.</text>
</comment>
<dbReference type="InterPro" id="IPR050364">
    <property type="entry name" value="Cytochrome_P450_fung"/>
</dbReference>
<evidence type="ECO:0000256" key="11">
    <source>
        <dbReference type="ARBA" id="ARBA00023033"/>
    </source>
</evidence>
<dbReference type="InterPro" id="IPR001128">
    <property type="entry name" value="Cyt_P450"/>
</dbReference>
<dbReference type="HOGENOM" id="CLU_001570_2_3_1"/>
<keyword evidence="8 15" id="KW-1133">Transmembrane helix</keyword>
<dbReference type="InterPro" id="IPR036396">
    <property type="entry name" value="Cyt_P450_sf"/>
</dbReference>
<dbReference type="GO" id="GO:0005506">
    <property type="term" value="F:iron ion binding"/>
    <property type="evidence" value="ECO:0007669"/>
    <property type="project" value="InterPro"/>
</dbReference>
<evidence type="ECO:0000256" key="14">
    <source>
        <dbReference type="RuleBase" id="RU000461"/>
    </source>
</evidence>
<evidence type="ECO:0000256" key="2">
    <source>
        <dbReference type="ARBA" id="ARBA00004370"/>
    </source>
</evidence>
<dbReference type="CDD" id="cd11065">
    <property type="entry name" value="CYP64-like"/>
    <property type="match status" value="1"/>
</dbReference>
<comment type="cofactor">
    <cofactor evidence="1 13">
        <name>heme</name>
        <dbReference type="ChEBI" id="CHEBI:30413"/>
    </cofactor>
</comment>
<dbReference type="Proteomes" id="UP000015241">
    <property type="component" value="Unassembled WGS sequence"/>
</dbReference>
<keyword evidence="5 13" id="KW-0349">Heme</keyword>
<dbReference type="EMBL" id="KE504250">
    <property type="protein sequence ID" value="EPS93958.1"/>
    <property type="molecule type" value="Genomic_DNA"/>
</dbReference>
<dbReference type="InterPro" id="IPR002401">
    <property type="entry name" value="Cyt_P450_E_grp-I"/>
</dbReference>
<dbReference type="PROSITE" id="PS00086">
    <property type="entry name" value="CYTOCHROME_P450"/>
    <property type="match status" value="1"/>
</dbReference>
<evidence type="ECO:0000256" key="13">
    <source>
        <dbReference type="PIRSR" id="PIRSR602401-1"/>
    </source>
</evidence>
<feature type="binding site" description="axial binding residue" evidence="13">
    <location>
        <position position="458"/>
    </location>
    <ligand>
        <name>heme</name>
        <dbReference type="ChEBI" id="CHEBI:30413"/>
    </ligand>
    <ligandPart>
        <name>Fe</name>
        <dbReference type="ChEBI" id="CHEBI:18248"/>
    </ligandPart>
</feature>
<keyword evidence="6 15" id="KW-0812">Transmembrane</keyword>
<evidence type="ECO:0000313" key="16">
    <source>
        <dbReference type="EMBL" id="EPS93958.1"/>
    </source>
</evidence>
<dbReference type="InParanoid" id="S8DRY1"/>
<dbReference type="PANTHER" id="PTHR46300">
    <property type="entry name" value="P450, PUTATIVE (EUROFUNG)-RELATED-RELATED"/>
    <property type="match status" value="1"/>
</dbReference>
<dbReference type="GO" id="GO:0016020">
    <property type="term" value="C:membrane"/>
    <property type="evidence" value="ECO:0007669"/>
    <property type="project" value="UniProtKB-SubCell"/>
</dbReference>
<comment type="pathway">
    <text evidence="3">Secondary metabolite biosynthesis.</text>
</comment>
<evidence type="ECO:0000256" key="9">
    <source>
        <dbReference type="ARBA" id="ARBA00023002"/>
    </source>
</evidence>
<dbReference type="GO" id="GO:0016705">
    <property type="term" value="F:oxidoreductase activity, acting on paired donors, with incorporation or reduction of molecular oxygen"/>
    <property type="evidence" value="ECO:0007669"/>
    <property type="project" value="InterPro"/>
</dbReference>